<evidence type="ECO:0000313" key="1">
    <source>
        <dbReference type="EMBL" id="CAD8554377.1"/>
    </source>
</evidence>
<protein>
    <submittedName>
        <fullName evidence="1">Uncharacterized protein</fullName>
    </submittedName>
</protein>
<accession>A0A7S0P5Z7</accession>
<proteinExistence type="predicted"/>
<dbReference type="EMBL" id="HBER01059413">
    <property type="protein sequence ID" value="CAD8554377.1"/>
    <property type="molecule type" value="Transcribed_RNA"/>
</dbReference>
<reference evidence="1" key="1">
    <citation type="submission" date="2021-01" db="EMBL/GenBank/DDBJ databases">
        <authorList>
            <person name="Corre E."/>
            <person name="Pelletier E."/>
            <person name="Niang G."/>
            <person name="Scheremetjew M."/>
            <person name="Finn R."/>
            <person name="Kale V."/>
            <person name="Holt S."/>
            <person name="Cochrane G."/>
            <person name="Meng A."/>
            <person name="Brown T."/>
            <person name="Cohen L."/>
        </authorList>
    </citation>
    <scope>NUCLEOTIDE SEQUENCE</scope>
    <source>
        <strain evidence="1">RCC1130</strain>
    </source>
</reference>
<sequence length="207" mass="23150">MGLPDTVDSRLMRTMIEAVKQTRLRREREEAEKSAHLEAEPLSARSGMPSAYPTTIRQVSELVNRAGDGNDWAIFIAAMLSAIGAHVRISVGCADAHARAACQLFSEVRLGKAPAKVSSWVRNGLPATRWLKQTYSYRLDVRGYVWLNLDWIDTQRIQRPGAPYKQWARSVWYDGALSWGAEGEEVDSEGEAKLRTSPVHTLPMGIR</sequence>
<gene>
    <name evidence="1" type="ORF">CLEP1334_LOCUS29668</name>
</gene>
<name>A0A7S0P5Z7_9EUKA</name>
<dbReference type="AlphaFoldDB" id="A0A7S0P5Z7"/>
<organism evidence="1">
    <name type="scientific">Calcidiscus leptoporus</name>
    <dbReference type="NCBI Taxonomy" id="127549"/>
    <lineage>
        <taxon>Eukaryota</taxon>
        <taxon>Haptista</taxon>
        <taxon>Haptophyta</taxon>
        <taxon>Prymnesiophyceae</taxon>
        <taxon>Coccolithales</taxon>
        <taxon>Calcidiscaceae</taxon>
        <taxon>Calcidiscus</taxon>
    </lineage>
</organism>